<dbReference type="InterPro" id="IPR031357">
    <property type="entry name" value="Stealth_CR3"/>
</dbReference>
<keyword evidence="9" id="KW-1185">Reference proteome</keyword>
<dbReference type="Pfam" id="PF17101">
    <property type="entry name" value="Stealth_CR1"/>
    <property type="match status" value="1"/>
</dbReference>
<sequence>MRSLRGIVRRAVAVLRPLSAPLERFRWRALGAGRSVLTARRRRKLRRAGSAVRAVSVPGGPGLCGRVVERYSAGAAAAEDLDLVAGVLDAAGIPYFLVPGMARQRYTVGVEEPFRARLLAEAAARLGGGPAYAAAVPARGADGPGGAAAPGGRPGPVALWADGRLPRAVRRAEVLRVGVIRLGEGGHAPRDPMATGCDIEFWRSGEQAGPGGADGTWLTVPGRRLTDSFRESLVAPRPNRVSEVVPVEARKPAFVRPAGREVPTFQPFAETLADEVTFPVDAVFTWVDGSDPALAERRRRHLPRQGPGIAAREVGASRYTSHDELKYSLRSLAMYAPFVRHVYLVTDQQVPSWLDTSAPGLTVVDHREILPHSALPVFNSHAIESRLHRIPRLAERYLYFNDDVFLNRPMRAEDFFHANGIARIPFSPLKLGLGPPHPLEPAPNSAGKNVRELLLLTHGRFAVHKFLHTPHPQIRAVMEEIEEAGFEALTGTTHSRFRAITDLAPAATLHHHWALLTGRAVPGEYKFRYIDVGKPGLHTRLARLAGADIDVFCLNDVDTAPASRPAVHARLRAFLTRTYPFRSPWELPA</sequence>
<protein>
    <submittedName>
        <fullName evidence="8">Stealth protein CR3, conserved region 3</fullName>
    </submittedName>
</protein>
<evidence type="ECO:0000259" key="6">
    <source>
        <dbReference type="Pfam" id="PF17102"/>
    </source>
</evidence>
<keyword evidence="2" id="KW-0808">Transferase</keyword>
<dbReference type="PANTHER" id="PTHR24045">
    <property type="match status" value="1"/>
</dbReference>
<dbReference type="EMBL" id="FOLM01000001">
    <property type="protein sequence ID" value="SFB99430.1"/>
    <property type="molecule type" value="Genomic_DNA"/>
</dbReference>
<dbReference type="Pfam" id="PF17103">
    <property type="entry name" value="Stealth_CR4"/>
    <property type="match status" value="1"/>
</dbReference>
<keyword evidence="3" id="KW-0270">Exopolysaccharide synthesis</keyword>
<dbReference type="InterPro" id="IPR021520">
    <property type="entry name" value="Stealth_CR2"/>
</dbReference>
<evidence type="ECO:0000259" key="4">
    <source>
        <dbReference type="Pfam" id="PF11380"/>
    </source>
</evidence>
<feature type="domain" description="Stealth protein CR4 conserved region 4" evidence="7">
    <location>
        <begin position="549"/>
        <end position="589"/>
    </location>
</feature>
<dbReference type="Pfam" id="PF11380">
    <property type="entry name" value="Stealth_CR2"/>
    <property type="match status" value="1"/>
</dbReference>
<evidence type="ECO:0000256" key="2">
    <source>
        <dbReference type="ARBA" id="ARBA00022679"/>
    </source>
</evidence>
<proteinExistence type="inferred from homology"/>
<dbReference type="STRING" id="910347.SAMN05421773_101762"/>
<evidence type="ECO:0000259" key="7">
    <source>
        <dbReference type="Pfam" id="PF17103"/>
    </source>
</evidence>
<evidence type="ECO:0000313" key="8">
    <source>
        <dbReference type="EMBL" id="SFB99430.1"/>
    </source>
</evidence>
<evidence type="ECO:0000256" key="1">
    <source>
        <dbReference type="ARBA" id="ARBA00007583"/>
    </source>
</evidence>
<feature type="domain" description="Stealth protein CR1 conserved region 1" evidence="5">
    <location>
        <begin position="278"/>
        <end position="300"/>
    </location>
</feature>
<feature type="domain" description="Stealth protein CR3 conserved region 3" evidence="6">
    <location>
        <begin position="468"/>
        <end position="514"/>
    </location>
</feature>
<dbReference type="AlphaFoldDB" id="A0A1I1FR13"/>
<evidence type="ECO:0000256" key="3">
    <source>
        <dbReference type="ARBA" id="ARBA00023169"/>
    </source>
</evidence>
<dbReference type="InterPro" id="IPR047141">
    <property type="entry name" value="Stealth"/>
</dbReference>
<dbReference type="GO" id="GO:0000271">
    <property type="term" value="P:polysaccharide biosynthetic process"/>
    <property type="evidence" value="ECO:0007669"/>
    <property type="project" value="UniProtKB-KW"/>
</dbReference>
<gene>
    <name evidence="8" type="ORF">SAMN05421773_101762</name>
</gene>
<dbReference type="Pfam" id="PF17102">
    <property type="entry name" value="Stealth_CR3"/>
    <property type="match status" value="1"/>
</dbReference>
<feature type="domain" description="Stealth protein CR2 conserved region 2" evidence="4">
    <location>
        <begin position="318"/>
        <end position="422"/>
    </location>
</feature>
<dbReference type="Proteomes" id="UP000199207">
    <property type="component" value="Unassembled WGS sequence"/>
</dbReference>
<dbReference type="InterPro" id="IPR031356">
    <property type="entry name" value="Stealth_CR4"/>
</dbReference>
<reference evidence="8 9" key="1">
    <citation type="submission" date="2016-10" db="EMBL/GenBank/DDBJ databases">
        <authorList>
            <person name="de Groot N.N."/>
        </authorList>
    </citation>
    <scope>NUCLEOTIDE SEQUENCE [LARGE SCALE GENOMIC DNA]</scope>
    <source>
        <strain evidence="8 9">CGMCC 4.5739</strain>
    </source>
</reference>
<dbReference type="PANTHER" id="PTHR24045:SF0">
    <property type="entry name" value="N-ACETYLGLUCOSAMINE-1-PHOSPHOTRANSFERASE SUBUNITS ALPHA_BETA"/>
    <property type="match status" value="1"/>
</dbReference>
<dbReference type="InterPro" id="IPR031358">
    <property type="entry name" value="Stealth_CR1"/>
</dbReference>
<evidence type="ECO:0000259" key="5">
    <source>
        <dbReference type="Pfam" id="PF17101"/>
    </source>
</evidence>
<evidence type="ECO:0000313" key="9">
    <source>
        <dbReference type="Proteomes" id="UP000199207"/>
    </source>
</evidence>
<organism evidence="8 9">
    <name type="scientific">Streptomyces aidingensis</name>
    <dbReference type="NCBI Taxonomy" id="910347"/>
    <lineage>
        <taxon>Bacteria</taxon>
        <taxon>Bacillati</taxon>
        <taxon>Actinomycetota</taxon>
        <taxon>Actinomycetes</taxon>
        <taxon>Kitasatosporales</taxon>
        <taxon>Streptomycetaceae</taxon>
        <taxon>Streptomyces</taxon>
    </lineage>
</organism>
<dbReference type="RefSeq" id="WP_139238251.1">
    <property type="nucleotide sequence ID" value="NZ_FOLM01000001.1"/>
</dbReference>
<name>A0A1I1FR13_9ACTN</name>
<dbReference type="GO" id="GO:0016772">
    <property type="term" value="F:transferase activity, transferring phosphorus-containing groups"/>
    <property type="evidence" value="ECO:0007669"/>
    <property type="project" value="InterPro"/>
</dbReference>
<accession>A0A1I1FR13</accession>
<dbReference type="OrthoDB" id="9776077at2"/>
<comment type="similarity">
    <text evidence="1">Belongs to the stealth family.</text>
</comment>